<dbReference type="AlphaFoldDB" id="A0A183V1V0"/>
<dbReference type="GO" id="GO:0005886">
    <property type="term" value="C:plasma membrane"/>
    <property type="evidence" value="ECO:0007669"/>
    <property type="project" value="TreeGrafter"/>
</dbReference>
<evidence type="ECO:0000313" key="13">
    <source>
        <dbReference type="Proteomes" id="UP000050794"/>
    </source>
</evidence>
<dbReference type="PROSITE" id="PS50262">
    <property type="entry name" value="G_PROTEIN_RECEP_F1_2"/>
    <property type="match status" value="1"/>
</dbReference>
<evidence type="ECO:0000313" key="12">
    <source>
        <dbReference type="EMBL" id="VDM46041.1"/>
    </source>
</evidence>
<dbReference type="InterPro" id="IPR000611">
    <property type="entry name" value="NPY_rcpt"/>
</dbReference>
<feature type="transmembrane region" description="Helical" evidence="10">
    <location>
        <begin position="193"/>
        <end position="221"/>
    </location>
</feature>
<dbReference type="Pfam" id="PF00001">
    <property type="entry name" value="7tm_1"/>
    <property type="match status" value="1"/>
</dbReference>
<dbReference type="EMBL" id="UYWY01022410">
    <property type="protein sequence ID" value="VDM46041.1"/>
    <property type="molecule type" value="Genomic_DNA"/>
</dbReference>
<feature type="transmembrane region" description="Helical" evidence="10">
    <location>
        <begin position="282"/>
        <end position="300"/>
    </location>
</feature>
<evidence type="ECO:0000256" key="1">
    <source>
        <dbReference type="ARBA" id="ARBA00004141"/>
    </source>
</evidence>
<dbReference type="WBParaSite" id="TCNE_0001472001-mRNA-1">
    <property type="protein sequence ID" value="TCNE_0001472001-mRNA-1"/>
    <property type="gene ID" value="TCNE_0001472001"/>
</dbReference>
<evidence type="ECO:0000256" key="6">
    <source>
        <dbReference type="ARBA" id="ARBA00023136"/>
    </source>
</evidence>
<comment type="subcellular location">
    <subcellularLocation>
        <location evidence="1">Membrane</location>
        <topology evidence="1">Multi-pass membrane protein</topology>
    </subcellularLocation>
</comment>
<keyword evidence="3 9" id="KW-0812">Transmembrane</keyword>
<organism evidence="13 14">
    <name type="scientific">Toxocara canis</name>
    <name type="common">Canine roundworm</name>
    <dbReference type="NCBI Taxonomy" id="6265"/>
    <lineage>
        <taxon>Eukaryota</taxon>
        <taxon>Metazoa</taxon>
        <taxon>Ecdysozoa</taxon>
        <taxon>Nematoda</taxon>
        <taxon>Chromadorea</taxon>
        <taxon>Rhabditida</taxon>
        <taxon>Spirurina</taxon>
        <taxon>Ascaridomorpha</taxon>
        <taxon>Ascaridoidea</taxon>
        <taxon>Toxocaridae</taxon>
        <taxon>Toxocara</taxon>
    </lineage>
</organism>
<evidence type="ECO:0000256" key="7">
    <source>
        <dbReference type="ARBA" id="ARBA00023170"/>
    </source>
</evidence>
<name>A0A183V1V0_TOXCA</name>
<keyword evidence="5 9" id="KW-0297">G-protein coupled receptor</keyword>
<sequence>MQCSADGMSPNNECDIYSQLYPDPASSPMAIVSFAILYSLIFLMGIIGNSLLIFVTLRHRTLQTVQNIFILNLAASDIIMCLLSVPVTPVTNIYKNWFFGAILCRLIPCVQGVSVFISTFSLGAIAFDRYLLVVRPHAQPLSRRGAVIVTAALWTLSIVVTIPYALFMTIELYPGVCGEFCTEHWPNDSSRRAYTMVVLVSQFVIPFIVMAFCYASIFARFRVRARRRLQRLSQRCSIVLDQTTVQSHLNANGFDIASTRGSDICAIQENVRQRLLKQTRRTTVILVSMVLIFGCTWLPHNLISLVIEYDGTDRFFHIFGSEQTNLSYLINLFTHRFRSTCIQRFSIISEFILLHRSSCEPLSFPRLEAATRLHMIHRSEYDGENTAFAGESSETQQPLSLTYRYRPRSSQRVNKNVESSVENVLVAPANITVMSFTSGMLQLDESHQNAALHTVHNTDIDL</sequence>
<dbReference type="GO" id="GO:0042923">
    <property type="term" value="F:neuropeptide binding"/>
    <property type="evidence" value="ECO:0007669"/>
    <property type="project" value="TreeGrafter"/>
</dbReference>
<evidence type="ECO:0000256" key="3">
    <source>
        <dbReference type="ARBA" id="ARBA00022692"/>
    </source>
</evidence>
<evidence type="ECO:0000259" key="11">
    <source>
        <dbReference type="PROSITE" id="PS50262"/>
    </source>
</evidence>
<evidence type="ECO:0000256" key="10">
    <source>
        <dbReference type="SAM" id="Phobius"/>
    </source>
</evidence>
<proteinExistence type="inferred from homology"/>
<dbReference type="CDD" id="cd15203">
    <property type="entry name" value="7tmA_NPYR-like"/>
    <property type="match status" value="1"/>
</dbReference>
<feature type="transmembrane region" description="Helical" evidence="10">
    <location>
        <begin position="67"/>
        <end position="85"/>
    </location>
</feature>
<reference evidence="12 13" key="2">
    <citation type="submission" date="2018-11" db="EMBL/GenBank/DDBJ databases">
        <authorList>
            <consortium name="Pathogen Informatics"/>
        </authorList>
    </citation>
    <scope>NUCLEOTIDE SEQUENCE [LARGE SCALE GENOMIC DNA]</scope>
</reference>
<evidence type="ECO:0000256" key="2">
    <source>
        <dbReference type="ARBA" id="ARBA00010663"/>
    </source>
</evidence>
<dbReference type="Gene3D" id="1.20.1070.10">
    <property type="entry name" value="Rhodopsin 7-helix transmembrane proteins"/>
    <property type="match status" value="1"/>
</dbReference>
<keyword evidence="4 10" id="KW-1133">Transmembrane helix</keyword>
<evidence type="ECO:0000256" key="4">
    <source>
        <dbReference type="ARBA" id="ARBA00022989"/>
    </source>
</evidence>
<dbReference type="GO" id="GO:0043005">
    <property type="term" value="C:neuron projection"/>
    <property type="evidence" value="ECO:0007669"/>
    <property type="project" value="TreeGrafter"/>
</dbReference>
<keyword evidence="7 9" id="KW-0675">Receptor</keyword>
<protein>
    <submittedName>
        <fullName evidence="14">G_PROTEIN_RECEP_F1_2 domain-containing protein</fullName>
    </submittedName>
</protein>
<evidence type="ECO:0000256" key="5">
    <source>
        <dbReference type="ARBA" id="ARBA00023040"/>
    </source>
</evidence>
<feature type="transmembrane region" description="Helical" evidence="10">
    <location>
        <begin position="97"/>
        <end position="125"/>
    </location>
</feature>
<keyword evidence="13" id="KW-1185">Reference proteome</keyword>
<dbReference type="PANTHER" id="PTHR24235:SF27">
    <property type="entry name" value="NEUROPEPTIDE RECEPTOR NPR-1"/>
    <property type="match status" value="1"/>
</dbReference>
<gene>
    <name evidence="12" type="ORF">TCNE_LOCUS14720</name>
</gene>
<dbReference type="InterPro" id="IPR017452">
    <property type="entry name" value="GPCR_Rhodpsn_7TM"/>
</dbReference>
<feature type="domain" description="G-protein coupled receptors family 1 profile" evidence="11">
    <location>
        <begin position="48"/>
        <end position="364"/>
    </location>
</feature>
<dbReference type="InterPro" id="IPR000276">
    <property type="entry name" value="GPCR_Rhodpsn"/>
</dbReference>
<dbReference type="PROSITE" id="PS00237">
    <property type="entry name" value="G_PROTEIN_RECEP_F1_1"/>
    <property type="match status" value="1"/>
</dbReference>
<dbReference type="PANTHER" id="PTHR24235">
    <property type="entry name" value="NEUROPEPTIDE Y RECEPTOR"/>
    <property type="match status" value="1"/>
</dbReference>
<keyword evidence="8 9" id="KW-0807">Transducer</keyword>
<keyword evidence="6 10" id="KW-0472">Membrane</keyword>
<dbReference type="PRINTS" id="PR00237">
    <property type="entry name" value="GPCRRHODOPSN"/>
</dbReference>
<dbReference type="SUPFAM" id="SSF81321">
    <property type="entry name" value="Family A G protein-coupled receptor-like"/>
    <property type="match status" value="1"/>
</dbReference>
<feature type="transmembrane region" description="Helical" evidence="10">
    <location>
        <begin position="30"/>
        <end position="55"/>
    </location>
</feature>
<evidence type="ECO:0000256" key="8">
    <source>
        <dbReference type="ARBA" id="ARBA00023224"/>
    </source>
</evidence>
<comment type="similarity">
    <text evidence="2 9">Belongs to the G-protein coupled receptor 1 family.</text>
</comment>
<accession>A0A183V1V0</accession>
<dbReference type="GO" id="GO:0004983">
    <property type="term" value="F:neuropeptide Y receptor activity"/>
    <property type="evidence" value="ECO:0007669"/>
    <property type="project" value="InterPro"/>
</dbReference>
<dbReference type="Proteomes" id="UP000050794">
    <property type="component" value="Unassembled WGS sequence"/>
</dbReference>
<evidence type="ECO:0000313" key="14">
    <source>
        <dbReference type="WBParaSite" id="TCNE_0001472001-mRNA-1"/>
    </source>
</evidence>
<dbReference type="PRINTS" id="PR01012">
    <property type="entry name" value="NRPEPTIDEYR"/>
</dbReference>
<evidence type="ECO:0000256" key="9">
    <source>
        <dbReference type="RuleBase" id="RU000688"/>
    </source>
</evidence>
<reference evidence="14" key="1">
    <citation type="submission" date="2016-06" db="UniProtKB">
        <authorList>
            <consortium name="WormBaseParasite"/>
        </authorList>
    </citation>
    <scope>IDENTIFICATION</scope>
</reference>
<feature type="transmembrane region" description="Helical" evidence="10">
    <location>
        <begin position="146"/>
        <end position="166"/>
    </location>
</feature>